<dbReference type="Proteomes" id="UP000322234">
    <property type="component" value="Unassembled WGS sequence"/>
</dbReference>
<protein>
    <submittedName>
        <fullName evidence="1">Uncharacterized protein</fullName>
    </submittedName>
</protein>
<dbReference type="AlphaFoldDB" id="A0A6B0S3Y5"/>
<evidence type="ECO:0000313" key="2">
    <source>
        <dbReference type="Proteomes" id="UP000322234"/>
    </source>
</evidence>
<evidence type="ECO:0000313" key="1">
    <source>
        <dbReference type="EMBL" id="MXQ96675.1"/>
    </source>
</evidence>
<dbReference type="EMBL" id="VBQZ03000169">
    <property type="protein sequence ID" value="MXQ96675.1"/>
    <property type="molecule type" value="Genomic_DNA"/>
</dbReference>
<name>A0A6B0S3Y5_9CETA</name>
<organism evidence="1 2">
    <name type="scientific">Bos mutus</name>
    <name type="common">wild yak</name>
    <dbReference type="NCBI Taxonomy" id="72004"/>
    <lineage>
        <taxon>Eukaryota</taxon>
        <taxon>Metazoa</taxon>
        <taxon>Chordata</taxon>
        <taxon>Craniata</taxon>
        <taxon>Vertebrata</taxon>
        <taxon>Euteleostomi</taxon>
        <taxon>Mammalia</taxon>
        <taxon>Eutheria</taxon>
        <taxon>Laurasiatheria</taxon>
        <taxon>Artiodactyla</taxon>
        <taxon>Ruminantia</taxon>
        <taxon>Pecora</taxon>
        <taxon>Bovidae</taxon>
        <taxon>Bovinae</taxon>
        <taxon>Bos</taxon>
    </lineage>
</organism>
<proteinExistence type="predicted"/>
<keyword evidence="2" id="KW-1185">Reference proteome</keyword>
<reference evidence="1" key="1">
    <citation type="submission" date="2019-10" db="EMBL/GenBank/DDBJ databases">
        <title>The sequence and de novo assembly of the wild yak genome.</title>
        <authorList>
            <person name="Liu Y."/>
        </authorList>
    </citation>
    <scope>NUCLEOTIDE SEQUENCE [LARGE SCALE GENOMIC DNA]</scope>
    <source>
        <strain evidence="1">WY2019</strain>
    </source>
</reference>
<accession>A0A6B0S3Y5</accession>
<comment type="caution">
    <text evidence="1">The sequence shown here is derived from an EMBL/GenBank/DDBJ whole genome shotgun (WGS) entry which is preliminary data.</text>
</comment>
<sequence length="111" mass="12696">MSVENGKPTSQIKVKDTRKAREVRAERLESEGLGPILNLTPAVGRKKLKATSHQRPQNADTTCTKDFFLYINSRGRYNHFMQCKQLRPSRFGRPGNLVVPALFQNRRGKQQ</sequence>
<gene>
    <name evidence="1" type="ORF">E5288_WYG020501</name>
</gene>